<proteinExistence type="predicted"/>
<feature type="compositionally biased region" description="Polar residues" evidence="1">
    <location>
        <begin position="79"/>
        <end position="89"/>
    </location>
</feature>
<feature type="region of interest" description="Disordered" evidence="1">
    <location>
        <begin position="56"/>
        <end position="263"/>
    </location>
</feature>
<sequence length="263" mass="25977">MNFVQNILWNSVEGFVEAGTRTAGGYAGDALIKAGDLIENGGRGVGGSIERAATGYSTKISGQPPSAGSKSKPRPGAARSNSSPASTKAGSRVPIGGKKYPGGNIGGGPQKQITSGAKSAVGGAQKSIGGAVGGAPKALGGAQKTAGASIQKGVGIVGSGAKSLPKPFPNSNSSSVPLGGSKTNAPKPNNASGYPSEKKTAVSAYKPKPFVPPQEQKKSEKSTGGKPSYPGAGGKTAVRAGQYKPMPRLAGTAERGKVEHIAV</sequence>
<protein>
    <submittedName>
        <fullName evidence="2">Uncharacterized protein</fullName>
    </submittedName>
</protein>
<accession>A0A6A5YMT3</accession>
<organism evidence="2 3">
    <name type="scientific">Lophiotrema nucula</name>
    <dbReference type="NCBI Taxonomy" id="690887"/>
    <lineage>
        <taxon>Eukaryota</taxon>
        <taxon>Fungi</taxon>
        <taxon>Dikarya</taxon>
        <taxon>Ascomycota</taxon>
        <taxon>Pezizomycotina</taxon>
        <taxon>Dothideomycetes</taxon>
        <taxon>Pleosporomycetidae</taxon>
        <taxon>Pleosporales</taxon>
        <taxon>Lophiotremataceae</taxon>
        <taxon>Lophiotrema</taxon>
    </lineage>
</organism>
<dbReference type="OrthoDB" id="3945698at2759"/>
<feature type="compositionally biased region" description="Gly residues" evidence="1">
    <location>
        <begin position="99"/>
        <end position="109"/>
    </location>
</feature>
<dbReference type="EMBL" id="ML977348">
    <property type="protein sequence ID" value="KAF2108415.1"/>
    <property type="molecule type" value="Genomic_DNA"/>
</dbReference>
<reference evidence="2" key="1">
    <citation type="journal article" date="2020" name="Stud. Mycol.">
        <title>101 Dothideomycetes genomes: a test case for predicting lifestyles and emergence of pathogens.</title>
        <authorList>
            <person name="Haridas S."/>
            <person name="Albert R."/>
            <person name="Binder M."/>
            <person name="Bloem J."/>
            <person name="Labutti K."/>
            <person name="Salamov A."/>
            <person name="Andreopoulos B."/>
            <person name="Baker S."/>
            <person name="Barry K."/>
            <person name="Bills G."/>
            <person name="Bluhm B."/>
            <person name="Cannon C."/>
            <person name="Castanera R."/>
            <person name="Culley D."/>
            <person name="Daum C."/>
            <person name="Ezra D."/>
            <person name="Gonzalez J."/>
            <person name="Henrissat B."/>
            <person name="Kuo A."/>
            <person name="Liang C."/>
            <person name="Lipzen A."/>
            <person name="Lutzoni F."/>
            <person name="Magnuson J."/>
            <person name="Mondo S."/>
            <person name="Nolan M."/>
            <person name="Ohm R."/>
            <person name="Pangilinan J."/>
            <person name="Park H.-J."/>
            <person name="Ramirez L."/>
            <person name="Alfaro M."/>
            <person name="Sun H."/>
            <person name="Tritt A."/>
            <person name="Yoshinaga Y."/>
            <person name="Zwiers L.-H."/>
            <person name="Turgeon B."/>
            <person name="Goodwin S."/>
            <person name="Spatafora J."/>
            <person name="Crous P."/>
            <person name="Grigoriev I."/>
        </authorList>
    </citation>
    <scope>NUCLEOTIDE SEQUENCE</scope>
    <source>
        <strain evidence="2">CBS 627.86</strain>
    </source>
</reference>
<evidence type="ECO:0000313" key="3">
    <source>
        <dbReference type="Proteomes" id="UP000799770"/>
    </source>
</evidence>
<evidence type="ECO:0000256" key="1">
    <source>
        <dbReference type="SAM" id="MobiDB-lite"/>
    </source>
</evidence>
<evidence type="ECO:0000313" key="2">
    <source>
        <dbReference type="EMBL" id="KAF2108415.1"/>
    </source>
</evidence>
<feature type="compositionally biased region" description="Polar residues" evidence="1">
    <location>
        <begin position="56"/>
        <end position="69"/>
    </location>
</feature>
<feature type="compositionally biased region" description="Basic and acidic residues" evidence="1">
    <location>
        <begin position="254"/>
        <end position="263"/>
    </location>
</feature>
<keyword evidence="3" id="KW-1185">Reference proteome</keyword>
<dbReference type="Proteomes" id="UP000799770">
    <property type="component" value="Unassembled WGS sequence"/>
</dbReference>
<dbReference type="AlphaFoldDB" id="A0A6A5YMT3"/>
<gene>
    <name evidence="2" type="ORF">BDV96DRAFT_605778</name>
</gene>
<name>A0A6A5YMT3_9PLEO</name>
<feature type="compositionally biased region" description="Polar residues" evidence="1">
    <location>
        <begin position="169"/>
        <end position="193"/>
    </location>
</feature>